<keyword evidence="5" id="KW-1185">Reference proteome</keyword>
<keyword evidence="1" id="KW-0175">Coiled coil</keyword>
<keyword evidence="3" id="KW-1133">Transmembrane helix</keyword>
<dbReference type="OrthoDB" id="531190at2759"/>
<keyword evidence="3" id="KW-0812">Transmembrane</keyword>
<keyword evidence="3" id="KW-0472">Membrane</keyword>
<evidence type="ECO:0000256" key="2">
    <source>
        <dbReference type="SAM" id="MobiDB-lite"/>
    </source>
</evidence>
<dbReference type="AlphaFoldDB" id="A0A9W6BLZ8"/>
<dbReference type="EMBL" id="BRXU01000009">
    <property type="protein sequence ID" value="GLC54245.1"/>
    <property type="molecule type" value="Genomic_DNA"/>
</dbReference>
<comment type="caution">
    <text evidence="4">The sequence shown here is derived from an EMBL/GenBank/DDBJ whole genome shotgun (WGS) entry which is preliminary data.</text>
</comment>
<gene>
    <name evidence="4" type="primary">PLEST001719</name>
    <name evidence="4" type="ORF">PLESTB_000839200</name>
</gene>
<evidence type="ECO:0000256" key="1">
    <source>
        <dbReference type="SAM" id="Coils"/>
    </source>
</evidence>
<evidence type="ECO:0000313" key="4">
    <source>
        <dbReference type="EMBL" id="GLC54245.1"/>
    </source>
</evidence>
<name>A0A9W6BLZ8_9CHLO</name>
<sequence>MPLSADSSSNVLSTIISGDGVNSIQIFIALLVSCVGFVVAIVNAVAAYFRDKRQMDELAAQERRFEAFKKDLEDKQRRLVRYENMQELMKQYKKPLLQSAFDLQSRLANQIKFNFLYQFAQKKSDRHHEYARLNTAFVIAEFLGWLEVIRQEIVFIVGRGNQTPKLNLIIDAIKFQFTGDKDVQGNSKSDKNAFEGNWEVLQLFAGELRAIGEVMITERSYDDGQRGTNLSVIGYAEFARRLKKQDKKASATDKLHQAVLSPLLVYIDGLMTMDSTEAPTRRMAMLQVLLCKLIDVLDDAVPSEDGSHCEEPRYIHRDSRLTPLVSRLSRPQLEWLAEQPFMEEFPVEEIECNPSTAMWEHRMGELDVKEREMYQRLAFPGFREDLRLCSQKDREKLLEKDGYPGAFPPRQDVSRRHPPSLGDLRRAGSHRHEYAAYPAVLKWSPSLLRNRGHRRAAATAAAAPIVAMKLSPGHGSGGVLAGGGDGGYRGSNCSINMSATTTSAQQQQQQQRSDISGSPSGSGQQPAACEAGAVATSGALLPPNPREASLKEC</sequence>
<proteinExistence type="predicted"/>
<organism evidence="4 5">
    <name type="scientific">Pleodorina starrii</name>
    <dbReference type="NCBI Taxonomy" id="330485"/>
    <lineage>
        <taxon>Eukaryota</taxon>
        <taxon>Viridiplantae</taxon>
        <taxon>Chlorophyta</taxon>
        <taxon>core chlorophytes</taxon>
        <taxon>Chlorophyceae</taxon>
        <taxon>CS clade</taxon>
        <taxon>Chlamydomonadales</taxon>
        <taxon>Volvocaceae</taxon>
        <taxon>Pleodorina</taxon>
    </lineage>
</organism>
<feature type="compositionally biased region" description="Low complexity" evidence="2">
    <location>
        <begin position="505"/>
        <end position="526"/>
    </location>
</feature>
<evidence type="ECO:0000256" key="3">
    <source>
        <dbReference type="SAM" id="Phobius"/>
    </source>
</evidence>
<accession>A0A9W6BLZ8</accession>
<reference evidence="4 5" key="1">
    <citation type="journal article" date="2023" name="Commun. Biol.">
        <title>Reorganization of the ancestral sex-determining regions during the evolution of trioecy in Pleodorina starrii.</title>
        <authorList>
            <person name="Takahashi K."/>
            <person name="Suzuki S."/>
            <person name="Kawai-Toyooka H."/>
            <person name="Yamamoto K."/>
            <person name="Hamaji T."/>
            <person name="Ootsuki R."/>
            <person name="Yamaguchi H."/>
            <person name="Kawachi M."/>
            <person name="Higashiyama T."/>
            <person name="Nozaki H."/>
        </authorList>
    </citation>
    <scope>NUCLEOTIDE SEQUENCE [LARGE SCALE GENOMIC DNA]</scope>
    <source>
        <strain evidence="4 5">NIES-4479</strain>
    </source>
</reference>
<feature type="compositionally biased region" description="Polar residues" evidence="2">
    <location>
        <begin position="495"/>
        <end position="504"/>
    </location>
</feature>
<protein>
    <submittedName>
        <fullName evidence="4">Uncharacterized protein</fullName>
    </submittedName>
</protein>
<feature type="transmembrane region" description="Helical" evidence="3">
    <location>
        <begin position="26"/>
        <end position="49"/>
    </location>
</feature>
<feature type="coiled-coil region" evidence="1">
    <location>
        <begin position="58"/>
        <end position="85"/>
    </location>
</feature>
<feature type="region of interest" description="Disordered" evidence="2">
    <location>
        <begin position="399"/>
        <end position="427"/>
    </location>
</feature>
<dbReference type="Proteomes" id="UP001165080">
    <property type="component" value="Unassembled WGS sequence"/>
</dbReference>
<evidence type="ECO:0000313" key="5">
    <source>
        <dbReference type="Proteomes" id="UP001165080"/>
    </source>
</evidence>
<feature type="region of interest" description="Disordered" evidence="2">
    <location>
        <begin position="492"/>
        <end position="553"/>
    </location>
</feature>